<dbReference type="STRING" id="1285242.A6A04_05220"/>
<keyword evidence="4" id="KW-1185">Reference proteome</keyword>
<organism evidence="3 4">
    <name type="scientific">Paramagnetospirillum marisnigri</name>
    <dbReference type="NCBI Taxonomy" id="1285242"/>
    <lineage>
        <taxon>Bacteria</taxon>
        <taxon>Pseudomonadati</taxon>
        <taxon>Pseudomonadota</taxon>
        <taxon>Alphaproteobacteria</taxon>
        <taxon>Rhodospirillales</taxon>
        <taxon>Magnetospirillaceae</taxon>
        <taxon>Paramagnetospirillum</taxon>
    </lineage>
</organism>
<comment type="caution">
    <text evidence="3">The sequence shown here is derived from an EMBL/GenBank/DDBJ whole genome shotgun (WGS) entry which is preliminary data.</text>
</comment>
<dbReference type="PANTHER" id="PTHR12277">
    <property type="entry name" value="ALPHA/BETA HYDROLASE DOMAIN-CONTAINING PROTEIN"/>
    <property type="match status" value="1"/>
</dbReference>
<keyword evidence="1" id="KW-0812">Transmembrane</keyword>
<feature type="domain" description="Serine aminopeptidase S33" evidence="2">
    <location>
        <begin position="77"/>
        <end position="185"/>
    </location>
</feature>
<evidence type="ECO:0000313" key="3">
    <source>
        <dbReference type="EMBL" id="OAN48155.1"/>
    </source>
</evidence>
<evidence type="ECO:0000259" key="2">
    <source>
        <dbReference type="Pfam" id="PF12146"/>
    </source>
</evidence>
<dbReference type="AlphaFoldDB" id="A0A178MJC4"/>
<gene>
    <name evidence="3" type="ORF">A6A04_05220</name>
</gene>
<feature type="transmembrane region" description="Helical" evidence="1">
    <location>
        <begin position="6"/>
        <end position="26"/>
    </location>
</feature>
<dbReference type="Pfam" id="PF12146">
    <property type="entry name" value="Hydrolase_4"/>
    <property type="match status" value="1"/>
</dbReference>
<dbReference type="Gene3D" id="3.40.50.1820">
    <property type="entry name" value="alpha/beta hydrolase"/>
    <property type="match status" value="1"/>
</dbReference>
<dbReference type="GO" id="GO:0016787">
    <property type="term" value="F:hydrolase activity"/>
    <property type="evidence" value="ECO:0007669"/>
    <property type="project" value="UniProtKB-KW"/>
</dbReference>
<proteinExistence type="predicted"/>
<dbReference type="PANTHER" id="PTHR12277:SF79">
    <property type="entry name" value="XAA-PRO DIPEPTIDYL-PEPTIDASE-RELATED"/>
    <property type="match status" value="1"/>
</dbReference>
<evidence type="ECO:0000256" key="1">
    <source>
        <dbReference type="SAM" id="Phobius"/>
    </source>
</evidence>
<dbReference type="OrthoDB" id="9798884at2"/>
<dbReference type="InterPro" id="IPR029058">
    <property type="entry name" value="AB_hydrolase_fold"/>
</dbReference>
<dbReference type="SUPFAM" id="SSF53474">
    <property type="entry name" value="alpha/beta-Hydrolases"/>
    <property type="match status" value="1"/>
</dbReference>
<keyword evidence="3" id="KW-0378">Hydrolase</keyword>
<accession>A0A178MJC4</accession>
<dbReference type="RefSeq" id="WP_068494421.1">
    <property type="nucleotide sequence ID" value="NZ_LWQT01000077.1"/>
</dbReference>
<name>A0A178MJC4_9PROT</name>
<dbReference type="EMBL" id="LWQT01000077">
    <property type="protein sequence ID" value="OAN48155.1"/>
    <property type="molecule type" value="Genomic_DNA"/>
</dbReference>
<reference evidence="3 4" key="1">
    <citation type="submission" date="2016-04" db="EMBL/GenBank/DDBJ databases">
        <title>Draft genome sequence of freshwater magnetotactic bacteria Magnetospirillum marisnigri SP-1 and Magnetospirillum moscoviense BB-1.</title>
        <authorList>
            <person name="Koziaeva V."/>
            <person name="Dziuba M.V."/>
            <person name="Ivanov T.M."/>
            <person name="Kuznetsov B."/>
            <person name="Grouzdev D.S."/>
        </authorList>
    </citation>
    <scope>NUCLEOTIDE SEQUENCE [LARGE SCALE GENOMIC DNA]</scope>
    <source>
        <strain evidence="3 4">SP-1</strain>
    </source>
</reference>
<dbReference type="InterPro" id="IPR022742">
    <property type="entry name" value="Hydrolase_4"/>
</dbReference>
<sequence length="272" mass="29490">MAFKIILLAFAAFGGLYLLFVLLLALNQRGMIYHPEQTRSDPAEADVPEMVPVPLKAEDGWPVGGWYAPPKQSGNPTVVFFHGNSGTIASRAFKARSLLDAGFGVFLAEYRGYGGMPGRPSEKGLYADGRAVVQWLLSRGVPASKIVLYGESLGAGVAMEMAGLMDPMLVVLECPFTSIPDLAPPYVVPPLPHLLISDRFDNLSKMAGLRVPLLIVHGERDETVPVEMARRLLAATSTEAKEGLFIPTAHHNDLWDHGAGEKVIDFIARRGQ</sequence>
<keyword evidence="1" id="KW-1133">Transmembrane helix</keyword>
<evidence type="ECO:0000313" key="4">
    <source>
        <dbReference type="Proteomes" id="UP000078428"/>
    </source>
</evidence>
<protein>
    <submittedName>
        <fullName evidence="3">Alpha/beta hydrolase</fullName>
    </submittedName>
</protein>
<keyword evidence="1" id="KW-0472">Membrane</keyword>
<dbReference type="Proteomes" id="UP000078428">
    <property type="component" value="Unassembled WGS sequence"/>
</dbReference>